<dbReference type="Proteomes" id="UP000595691">
    <property type="component" value="Chromosome"/>
</dbReference>
<reference evidence="2 3" key="1">
    <citation type="submission" date="2020-11" db="EMBL/GenBank/DDBJ databases">
        <title>Taxonomic evaluation of the Bacillus sporothermodurans group of bacteria based on whole genome sequences.</title>
        <authorList>
            <person name="Fiedler G."/>
            <person name="Herbstmann A.-D."/>
            <person name="Doll E."/>
            <person name="Wenning M."/>
            <person name="Brinks E."/>
            <person name="Kabisch J."/>
            <person name="Breitenwieser F."/>
            <person name="Lappann M."/>
            <person name="Boehnlein C."/>
            <person name="Franz C."/>
        </authorList>
    </citation>
    <scope>NUCLEOTIDE SEQUENCE [LARGE SCALE GENOMIC DNA]</scope>
    <source>
        <strain evidence="2 3">JCM 19841</strain>
    </source>
</reference>
<evidence type="ECO:0000313" key="3">
    <source>
        <dbReference type="Proteomes" id="UP000595691"/>
    </source>
</evidence>
<evidence type="ECO:0000313" key="2">
    <source>
        <dbReference type="EMBL" id="QQZ10110.1"/>
    </source>
</evidence>
<feature type="region of interest" description="Disordered" evidence="1">
    <location>
        <begin position="27"/>
        <end position="67"/>
    </location>
</feature>
<accession>A0ABX7E482</accession>
<dbReference type="EMBL" id="CP065425">
    <property type="protein sequence ID" value="QQZ10110.1"/>
    <property type="molecule type" value="Genomic_DNA"/>
</dbReference>
<organism evidence="2 3">
    <name type="scientific">Heyndrickxia vini</name>
    <dbReference type="NCBI Taxonomy" id="1476025"/>
    <lineage>
        <taxon>Bacteria</taxon>
        <taxon>Bacillati</taxon>
        <taxon>Bacillota</taxon>
        <taxon>Bacilli</taxon>
        <taxon>Bacillales</taxon>
        <taxon>Bacillaceae</taxon>
        <taxon>Heyndrickxia</taxon>
    </lineage>
</organism>
<dbReference type="RefSeq" id="WP_202779054.1">
    <property type="nucleotide sequence ID" value="NZ_CP065425.1"/>
</dbReference>
<evidence type="ECO:0000256" key="1">
    <source>
        <dbReference type="SAM" id="MobiDB-lite"/>
    </source>
</evidence>
<sequence>MSNQKREKVIHVDNLVIHAKNVEVIQERPHQTEPERRNPWDFFFRGQPRAQENVEGTTENVSEEQNE</sequence>
<protein>
    <submittedName>
        <fullName evidence="2">Uncharacterized protein</fullName>
    </submittedName>
</protein>
<feature type="compositionally biased region" description="Basic and acidic residues" evidence="1">
    <location>
        <begin position="27"/>
        <end position="39"/>
    </location>
</feature>
<proteinExistence type="predicted"/>
<keyword evidence="3" id="KW-1185">Reference proteome</keyword>
<name>A0ABX7E482_9BACI</name>
<gene>
    <name evidence="2" type="ORF">I5776_03890</name>
</gene>